<dbReference type="PROSITE" id="PS51257">
    <property type="entry name" value="PROKAR_LIPOPROTEIN"/>
    <property type="match status" value="1"/>
</dbReference>
<sequence length="135" mass="15837">MPRFLLLALTVLLAGCATLNEQECRSKPAARLGLEDGRQGYGLWRLDKHVEACARFGLGIDRQAYLAAREQGLREYCTPDNGERVGRRGERYENVCPADLEAPFLKRYYPAYLEYRLDYRDDFWPGFPWHRHPRW</sequence>
<reference evidence="2" key="1">
    <citation type="submission" date="2017-04" db="EMBL/GenBank/DDBJ databases">
        <authorList>
            <person name="Varghese N."/>
            <person name="Submissions S."/>
        </authorList>
    </citation>
    <scope>NUCLEOTIDE SEQUENCE [LARGE SCALE GENOMIC DNA]</scope>
    <source>
        <strain evidence="2">DSM 22618</strain>
    </source>
</reference>
<dbReference type="EMBL" id="FXAG01000016">
    <property type="protein sequence ID" value="SMF36978.1"/>
    <property type="molecule type" value="Genomic_DNA"/>
</dbReference>
<dbReference type="Pfam" id="PF10973">
    <property type="entry name" value="DUF2799"/>
    <property type="match status" value="1"/>
</dbReference>
<gene>
    <name evidence="1" type="ORF">SAMN02745746_02793</name>
</gene>
<dbReference type="STRING" id="1123014.SAMN02745746_02793"/>
<dbReference type="AlphaFoldDB" id="A0A1Y6BZZ3"/>
<proteinExistence type="predicted"/>
<evidence type="ECO:0000313" key="1">
    <source>
        <dbReference type="EMBL" id="SMF36978.1"/>
    </source>
</evidence>
<accession>A0A1Y6BZZ3</accession>
<evidence type="ECO:0008006" key="3">
    <source>
        <dbReference type="Google" id="ProtNLM"/>
    </source>
</evidence>
<dbReference type="RefSeq" id="WP_085276935.1">
    <property type="nucleotide sequence ID" value="NZ_FXAG01000016.1"/>
</dbReference>
<evidence type="ECO:0000313" key="2">
    <source>
        <dbReference type="Proteomes" id="UP000192920"/>
    </source>
</evidence>
<name>A0A1Y6BZZ3_9NEIS</name>
<keyword evidence="2" id="KW-1185">Reference proteome</keyword>
<protein>
    <recommendedName>
        <fullName evidence="3">DUF2799 domain-containing protein</fullName>
    </recommendedName>
</protein>
<dbReference type="Proteomes" id="UP000192920">
    <property type="component" value="Unassembled WGS sequence"/>
</dbReference>
<organism evidence="1 2">
    <name type="scientific">Pseudogulbenkiania subflava DSM 22618</name>
    <dbReference type="NCBI Taxonomy" id="1123014"/>
    <lineage>
        <taxon>Bacteria</taxon>
        <taxon>Pseudomonadati</taxon>
        <taxon>Pseudomonadota</taxon>
        <taxon>Betaproteobacteria</taxon>
        <taxon>Neisseriales</taxon>
        <taxon>Chromobacteriaceae</taxon>
        <taxon>Pseudogulbenkiania</taxon>
    </lineage>
</organism>
<dbReference type="InterPro" id="IPR021242">
    <property type="entry name" value="DUF2799"/>
</dbReference>